<evidence type="ECO:0000256" key="1">
    <source>
        <dbReference type="SAM" id="MobiDB-lite"/>
    </source>
</evidence>
<comment type="caution">
    <text evidence="2">The sequence shown here is derived from an EMBL/GenBank/DDBJ whole genome shotgun (WGS) entry which is preliminary data.</text>
</comment>
<reference evidence="2 3" key="1">
    <citation type="submission" date="2019-07" db="EMBL/GenBank/DDBJ databases">
        <title>Whole genome shotgun sequence of Skermanella aerolata NBRC 106429.</title>
        <authorList>
            <person name="Hosoyama A."/>
            <person name="Uohara A."/>
            <person name="Ohji S."/>
            <person name="Ichikawa N."/>
        </authorList>
    </citation>
    <scope>NUCLEOTIDE SEQUENCE [LARGE SCALE GENOMIC DNA]</scope>
    <source>
        <strain evidence="2 3">NBRC 106429</strain>
    </source>
</reference>
<proteinExistence type="predicted"/>
<organism evidence="2 3">
    <name type="scientific">Skermanella aerolata</name>
    <dbReference type="NCBI Taxonomy" id="393310"/>
    <lineage>
        <taxon>Bacteria</taxon>
        <taxon>Pseudomonadati</taxon>
        <taxon>Pseudomonadota</taxon>
        <taxon>Alphaproteobacteria</taxon>
        <taxon>Rhodospirillales</taxon>
        <taxon>Azospirillaceae</taxon>
        <taxon>Skermanella</taxon>
    </lineage>
</organism>
<dbReference type="RefSeq" id="WP_044433888.1">
    <property type="nucleotide sequence ID" value="NZ_BJYZ01000004.1"/>
</dbReference>
<accession>A0A512DKW2</accession>
<evidence type="ECO:0000313" key="3">
    <source>
        <dbReference type="Proteomes" id="UP000321523"/>
    </source>
</evidence>
<evidence type="ECO:0000313" key="2">
    <source>
        <dbReference type="EMBL" id="GEO37108.1"/>
    </source>
</evidence>
<protein>
    <submittedName>
        <fullName evidence="2">Uncharacterized protein</fullName>
    </submittedName>
</protein>
<dbReference type="Proteomes" id="UP000321523">
    <property type="component" value="Unassembled WGS sequence"/>
</dbReference>
<gene>
    <name evidence="2" type="ORF">SAE02_12560</name>
</gene>
<sequence>MAMEIVNGYPCRDCTDAEKAKKGIDPSAGPNAQPGETKADIKLRENAGSLTGKNEDERGINRPLSTGNVGTALNILV</sequence>
<feature type="region of interest" description="Disordered" evidence="1">
    <location>
        <begin position="18"/>
        <end position="66"/>
    </location>
</feature>
<keyword evidence="3" id="KW-1185">Reference proteome</keyword>
<dbReference type="AlphaFoldDB" id="A0A512DKW2"/>
<dbReference type="EMBL" id="BJYZ01000004">
    <property type="protein sequence ID" value="GEO37108.1"/>
    <property type="molecule type" value="Genomic_DNA"/>
</dbReference>
<name>A0A512DKW2_9PROT</name>